<dbReference type="SUPFAM" id="SSF53335">
    <property type="entry name" value="S-adenosyl-L-methionine-dependent methyltransferases"/>
    <property type="match status" value="1"/>
</dbReference>
<reference evidence="2 3" key="1">
    <citation type="submission" date="2017-02" db="EMBL/GenBank/DDBJ databases">
        <authorList>
            <person name="Varghese N."/>
            <person name="Submissions S."/>
        </authorList>
    </citation>
    <scope>NUCLEOTIDE SEQUENCE [LARGE SCALE GENOMIC DNA]</scope>
    <source>
        <strain evidence="2 3">VKM Ac-1787</strain>
    </source>
</reference>
<dbReference type="InterPro" id="IPR029063">
    <property type="entry name" value="SAM-dependent_MTases_sf"/>
</dbReference>
<comment type="caution">
    <text evidence="2">The sequence shown here is derived from an EMBL/GenBank/DDBJ whole genome shotgun (WGS) entry which is preliminary data.</text>
</comment>
<dbReference type="InterPro" id="IPR041497">
    <property type="entry name" value="Thump-like"/>
</dbReference>
<dbReference type="RefSeq" id="WP_079705275.1">
    <property type="nucleotide sequence ID" value="NZ_FUZO01000001.1"/>
</dbReference>
<evidence type="ECO:0000313" key="3">
    <source>
        <dbReference type="Proteomes" id="UP000190827"/>
    </source>
</evidence>
<dbReference type="Pfam" id="PF18096">
    <property type="entry name" value="Thump_like"/>
    <property type="match status" value="1"/>
</dbReference>
<dbReference type="Gene3D" id="3.40.50.150">
    <property type="entry name" value="Vaccinia Virus protein VP39"/>
    <property type="match status" value="1"/>
</dbReference>
<name>A0ABY1LJI0_9MICO</name>
<dbReference type="CDD" id="cd02440">
    <property type="entry name" value="AdoMet_MTases"/>
    <property type="match status" value="1"/>
</dbReference>
<sequence length="401" mass="42896">MDRSELVELLTADGLRLLDSLPPYPTKDEAVRLVGRLRKEGHSPELVAAVLTQSRLRQKAVGKFGPFAGRMLFTEAGLEQATRLPVAALHAGRFARAGLTRIADLGSGIGADSMAMASLDLEVTAVDIDEVTAAIASYNLAPFPTATVRNAAAEDVSLDDFDAGWFDPARRTAGHADTARLSSAADYTPSLDLVFGAATRLPTGVKLGPGFDRSLIPDDAEAQWVSVDGQLVEMALWFGPLARPDVRRSALLLADGVHHELHAEADADDAPVRELGDYVHEPDGSVIRARLIGDLAIRLEAGMLGQGIAYLTSDTATSSPFATTFRVLERLPMDEKVLKRTMRDRGIGVLEIKKRGVDVDPAAFRKRLALKGDGSATIILTRIAGRHSALLVERVTPAADA</sequence>
<dbReference type="EMBL" id="FUZO01000001">
    <property type="protein sequence ID" value="SKC49363.1"/>
    <property type="molecule type" value="Genomic_DNA"/>
</dbReference>
<organism evidence="2 3">
    <name type="scientific">Plantibacter cousiniae</name>
    <name type="common">nom. nud.</name>
    <dbReference type="NCBI Taxonomy" id="199709"/>
    <lineage>
        <taxon>Bacteria</taxon>
        <taxon>Bacillati</taxon>
        <taxon>Actinomycetota</taxon>
        <taxon>Actinomycetes</taxon>
        <taxon>Micrococcales</taxon>
        <taxon>Microbacteriaceae</taxon>
        <taxon>Plantibacter</taxon>
    </lineage>
</organism>
<protein>
    <recommendedName>
        <fullName evidence="1">THUMP-like domain-containing protein</fullName>
    </recommendedName>
</protein>
<accession>A0ABY1LJI0</accession>
<evidence type="ECO:0000259" key="1">
    <source>
        <dbReference type="Pfam" id="PF18096"/>
    </source>
</evidence>
<proteinExistence type="predicted"/>
<keyword evidence="3" id="KW-1185">Reference proteome</keyword>
<evidence type="ECO:0000313" key="2">
    <source>
        <dbReference type="EMBL" id="SKC49363.1"/>
    </source>
</evidence>
<feature type="domain" description="THUMP-like" evidence="1">
    <location>
        <begin position="323"/>
        <end position="394"/>
    </location>
</feature>
<dbReference type="Proteomes" id="UP000190827">
    <property type="component" value="Unassembled WGS sequence"/>
</dbReference>
<gene>
    <name evidence="2" type="ORF">SAMN06295973_1399</name>
</gene>